<keyword evidence="3" id="KW-1185">Reference proteome</keyword>
<dbReference type="Proteomes" id="UP001283361">
    <property type="component" value="Unassembled WGS sequence"/>
</dbReference>
<feature type="region of interest" description="Disordered" evidence="1">
    <location>
        <begin position="13"/>
        <end position="48"/>
    </location>
</feature>
<comment type="caution">
    <text evidence="2">The sequence shown here is derived from an EMBL/GenBank/DDBJ whole genome shotgun (WGS) entry which is preliminary data.</text>
</comment>
<proteinExistence type="predicted"/>
<evidence type="ECO:0000313" key="3">
    <source>
        <dbReference type="Proteomes" id="UP001283361"/>
    </source>
</evidence>
<protein>
    <submittedName>
        <fullName evidence="2">Uncharacterized protein</fullName>
    </submittedName>
</protein>
<dbReference type="EMBL" id="JAWDGP010007289">
    <property type="protein sequence ID" value="KAK3726704.1"/>
    <property type="molecule type" value="Genomic_DNA"/>
</dbReference>
<organism evidence="2 3">
    <name type="scientific">Elysia crispata</name>
    <name type="common">lettuce slug</name>
    <dbReference type="NCBI Taxonomy" id="231223"/>
    <lineage>
        <taxon>Eukaryota</taxon>
        <taxon>Metazoa</taxon>
        <taxon>Spiralia</taxon>
        <taxon>Lophotrochozoa</taxon>
        <taxon>Mollusca</taxon>
        <taxon>Gastropoda</taxon>
        <taxon>Heterobranchia</taxon>
        <taxon>Euthyneura</taxon>
        <taxon>Panpulmonata</taxon>
        <taxon>Sacoglossa</taxon>
        <taxon>Placobranchoidea</taxon>
        <taxon>Plakobranchidae</taxon>
        <taxon>Elysia</taxon>
    </lineage>
</organism>
<gene>
    <name evidence="2" type="ORF">RRG08_017012</name>
</gene>
<evidence type="ECO:0000313" key="2">
    <source>
        <dbReference type="EMBL" id="KAK3726704.1"/>
    </source>
</evidence>
<evidence type="ECO:0000256" key="1">
    <source>
        <dbReference type="SAM" id="MobiDB-lite"/>
    </source>
</evidence>
<accession>A0AAE0XZV3</accession>
<feature type="region of interest" description="Disordered" evidence="1">
    <location>
        <begin position="87"/>
        <end position="115"/>
    </location>
</feature>
<reference evidence="2" key="1">
    <citation type="journal article" date="2023" name="G3 (Bethesda)">
        <title>A reference genome for the long-term kleptoplast-retaining sea slug Elysia crispata morphotype clarki.</title>
        <authorList>
            <person name="Eastman K.E."/>
            <person name="Pendleton A.L."/>
            <person name="Shaikh M.A."/>
            <person name="Suttiyut T."/>
            <person name="Ogas R."/>
            <person name="Tomko P."/>
            <person name="Gavelis G."/>
            <person name="Widhalm J.R."/>
            <person name="Wisecaver J.H."/>
        </authorList>
    </citation>
    <scope>NUCLEOTIDE SEQUENCE</scope>
    <source>
        <strain evidence="2">ECLA1</strain>
    </source>
</reference>
<dbReference type="AlphaFoldDB" id="A0AAE0XZV3"/>
<sequence length="115" mass="12560">MLQTRTLLRIKRNNHGEEKEACSNVGLAPRWQTQVQSSSPEEKSSNPNLQAVSCCKWLMMFREAGATVCPPGAAWIFLPGMLKPTVSRPSGPAQLSVKKLTGHQGLSERLSGSEL</sequence>
<name>A0AAE0XZV3_9GAST</name>